<feature type="domain" description="2EXR" evidence="1">
    <location>
        <begin position="5"/>
        <end position="105"/>
    </location>
</feature>
<sequence length="254" mass="29214">MATTFHPFPLLPWELRALIWEHTVEPRTVNVHAKKYRLDDNKSEDPAEGPVYVRLVSATPVPAVLHACHEARDMGLYQKGLSEVEVVPEGGESRYLWVNFDIDTIDFGEDDLFNYQLAADSVKRLRCKRPRTRGPDVTALNNFQNLIEAHIDCVNEDGLDEWYSIFEPWNISCDRRNIHLIQSENNNCTITFQALEEEIERRQQLELEEFLAEHGDAEPVSVSEMFAGLDLSAMMPMLQQIGESLQNMEDDDNH</sequence>
<proteinExistence type="predicted"/>
<keyword evidence="3" id="KW-1185">Reference proteome</keyword>
<dbReference type="Proteomes" id="UP001281003">
    <property type="component" value="Unassembled WGS sequence"/>
</dbReference>
<organism evidence="2 3">
    <name type="scientific">Sordaria brevicollis</name>
    <dbReference type="NCBI Taxonomy" id="83679"/>
    <lineage>
        <taxon>Eukaryota</taxon>
        <taxon>Fungi</taxon>
        <taxon>Dikarya</taxon>
        <taxon>Ascomycota</taxon>
        <taxon>Pezizomycotina</taxon>
        <taxon>Sordariomycetes</taxon>
        <taxon>Sordariomycetidae</taxon>
        <taxon>Sordariales</taxon>
        <taxon>Sordariaceae</taxon>
        <taxon>Sordaria</taxon>
    </lineage>
</organism>
<dbReference type="PANTHER" id="PTHR35910">
    <property type="entry name" value="2EXR DOMAIN-CONTAINING PROTEIN"/>
    <property type="match status" value="1"/>
</dbReference>
<evidence type="ECO:0000259" key="1">
    <source>
        <dbReference type="Pfam" id="PF20150"/>
    </source>
</evidence>
<name>A0AAE0UCI9_SORBR</name>
<comment type="caution">
    <text evidence="2">The sequence shown here is derived from an EMBL/GenBank/DDBJ whole genome shotgun (WGS) entry which is preliminary data.</text>
</comment>
<dbReference type="InterPro" id="IPR045518">
    <property type="entry name" value="2EXR"/>
</dbReference>
<reference evidence="2" key="1">
    <citation type="journal article" date="2023" name="Mol. Phylogenet. Evol.">
        <title>Genome-scale phylogeny and comparative genomics of the fungal order Sordariales.</title>
        <authorList>
            <person name="Hensen N."/>
            <person name="Bonometti L."/>
            <person name="Westerberg I."/>
            <person name="Brannstrom I.O."/>
            <person name="Guillou S."/>
            <person name="Cros-Aarteil S."/>
            <person name="Calhoun S."/>
            <person name="Haridas S."/>
            <person name="Kuo A."/>
            <person name="Mondo S."/>
            <person name="Pangilinan J."/>
            <person name="Riley R."/>
            <person name="LaButti K."/>
            <person name="Andreopoulos B."/>
            <person name="Lipzen A."/>
            <person name="Chen C."/>
            <person name="Yan M."/>
            <person name="Daum C."/>
            <person name="Ng V."/>
            <person name="Clum A."/>
            <person name="Steindorff A."/>
            <person name="Ohm R.A."/>
            <person name="Martin F."/>
            <person name="Silar P."/>
            <person name="Natvig D.O."/>
            <person name="Lalanne C."/>
            <person name="Gautier V."/>
            <person name="Ament-Velasquez S.L."/>
            <person name="Kruys A."/>
            <person name="Hutchinson M.I."/>
            <person name="Powell A.J."/>
            <person name="Barry K."/>
            <person name="Miller A.N."/>
            <person name="Grigoriev I.V."/>
            <person name="Debuchy R."/>
            <person name="Gladieux P."/>
            <person name="Hiltunen Thoren M."/>
            <person name="Johannesson H."/>
        </authorList>
    </citation>
    <scope>NUCLEOTIDE SEQUENCE</scope>
    <source>
        <strain evidence="2">FGSC 1904</strain>
    </source>
</reference>
<reference evidence="2" key="2">
    <citation type="submission" date="2023-07" db="EMBL/GenBank/DDBJ databases">
        <authorList>
            <consortium name="Lawrence Berkeley National Laboratory"/>
            <person name="Haridas S."/>
            <person name="Hensen N."/>
            <person name="Bonometti L."/>
            <person name="Westerberg I."/>
            <person name="Brannstrom I.O."/>
            <person name="Guillou S."/>
            <person name="Cros-Aarteil S."/>
            <person name="Calhoun S."/>
            <person name="Kuo A."/>
            <person name="Mondo S."/>
            <person name="Pangilinan J."/>
            <person name="Riley R."/>
            <person name="LaButti K."/>
            <person name="Andreopoulos B."/>
            <person name="Lipzen A."/>
            <person name="Chen C."/>
            <person name="Yanf M."/>
            <person name="Daum C."/>
            <person name="Ng V."/>
            <person name="Clum A."/>
            <person name="Steindorff A."/>
            <person name="Ohm R."/>
            <person name="Martin F."/>
            <person name="Silar P."/>
            <person name="Natvig D."/>
            <person name="Lalanne C."/>
            <person name="Gautier V."/>
            <person name="Ament-velasquez S.L."/>
            <person name="Kruys A."/>
            <person name="Hutchinson M.I."/>
            <person name="Powell A.J."/>
            <person name="Barry K."/>
            <person name="Miller A.N."/>
            <person name="Grigoriev I.V."/>
            <person name="Debuchy R."/>
            <person name="Gladieux P."/>
            <person name="Thoren M.H."/>
            <person name="Johannesson H."/>
        </authorList>
    </citation>
    <scope>NUCLEOTIDE SEQUENCE</scope>
    <source>
        <strain evidence="2">FGSC 1904</strain>
    </source>
</reference>
<accession>A0AAE0UCI9</accession>
<dbReference type="Pfam" id="PF20150">
    <property type="entry name" value="2EXR"/>
    <property type="match status" value="1"/>
</dbReference>
<gene>
    <name evidence="2" type="ORF">B0T20DRAFT_461384</name>
</gene>
<dbReference type="EMBL" id="JAUTDP010000006">
    <property type="protein sequence ID" value="KAK3398740.1"/>
    <property type="molecule type" value="Genomic_DNA"/>
</dbReference>
<protein>
    <recommendedName>
        <fullName evidence="1">2EXR domain-containing protein</fullName>
    </recommendedName>
</protein>
<evidence type="ECO:0000313" key="2">
    <source>
        <dbReference type="EMBL" id="KAK3398740.1"/>
    </source>
</evidence>
<evidence type="ECO:0000313" key="3">
    <source>
        <dbReference type="Proteomes" id="UP001281003"/>
    </source>
</evidence>
<dbReference type="PANTHER" id="PTHR35910:SF1">
    <property type="entry name" value="2EXR DOMAIN-CONTAINING PROTEIN"/>
    <property type="match status" value="1"/>
</dbReference>
<dbReference type="AlphaFoldDB" id="A0AAE0UCI9"/>